<dbReference type="Proteomes" id="UP000484076">
    <property type="component" value="Unassembled WGS sequence"/>
</dbReference>
<evidence type="ECO:0000313" key="1">
    <source>
        <dbReference type="EMBL" id="NUB42843.1"/>
    </source>
</evidence>
<dbReference type="AlphaFoldDB" id="A0A8X8GR76"/>
<accession>A0A8X8GR76</accession>
<gene>
    <name evidence="1" type="ORF">GEU84_000460</name>
</gene>
<name>A0A8X8GR76_9RHOB</name>
<reference evidence="1" key="1">
    <citation type="submission" date="2020-05" db="EMBL/GenBank/DDBJ databases">
        <title>Fertoebacter nigrum gen. nov., sp. nov., a new member of the family Rhodobacteraceae.</title>
        <authorList>
            <person name="Szuroczki S."/>
            <person name="Abbaszade G."/>
            <person name="Buni D."/>
            <person name="Schumann P."/>
            <person name="Toth E."/>
        </authorList>
    </citation>
    <scope>NUCLEOTIDE SEQUENCE</scope>
    <source>
        <strain evidence="1">RG-N-1a</strain>
    </source>
</reference>
<proteinExistence type="predicted"/>
<sequence>MRRMTDILIILAVLVLGALLFVRFAPSDPADWHADPLTVAKPARPNHWLIRDGGDAPAVLLPQPPDQVMARLDSIARATPRTRLLAGTGFHKTWRTRSATLGFPDYTSVRVEPAGAGTRLTLYARARFGSSDFGVNRKRAEGWIAQIAD</sequence>
<organism evidence="1 2">
    <name type="scientific">Fertoeibacter niger</name>
    <dbReference type="NCBI Taxonomy" id="2656921"/>
    <lineage>
        <taxon>Bacteria</taxon>
        <taxon>Pseudomonadati</taxon>
        <taxon>Pseudomonadota</taxon>
        <taxon>Alphaproteobacteria</taxon>
        <taxon>Rhodobacterales</taxon>
        <taxon>Paracoccaceae</taxon>
        <taxon>Fertoeibacter</taxon>
    </lineage>
</organism>
<dbReference type="EMBL" id="WHUT02000001">
    <property type="protein sequence ID" value="NUB42843.1"/>
    <property type="molecule type" value="Genomic_DNA"/>
</dbReference>
<dbReference type="InterPro" id="IPR010865">
    <property type="entry name" value="DUF1499"/>
</dbReference>
<dbReference type="Pfam" id="PF07386">
    <property type="entry name" value="DUF1499"/>
    <property type="match status" value="1"/>
</dbReference>
<protein>
    <submittedName>
        <fullName evidence="1">DUF1499 domain-containing protein</fullName>
    </submittedName>
</protein>
<comment type="caution">
    <text evidence="1">The sequence shown here is derived from an EMBL/GenBank/DDBJ whole genome shotgun (WGS) entry which is preliminary data.</text>
</comment>
<evidence type="ECO:0000313" key="2">
    <source>
        <dbReference type="Proteomes" id="UP000484076"/>
    </source>
</evidence>
<keyword evidence="2" id="KW-1185">Reference proteome</keyword>